<organism evidence="1 2">
    <name type="scientific">Rotaria magnacalcarata</name>
    <dbReference type="NCBI Taxonomy" id="392030"/>
    <lineage>
        <taxon>Eukaryota</taxon>
        <taxon>Metazoa</taxon>
        <taxon>Spiralia</taxon>
        <taxon>Gnathifera</taxon>
        <taxon>Rotifera</taxon>
        <taxon>Eurotatoria</taxon>
        <taxon>Bdelloidea</taxon>
        <taxon>Philodinida</taxon>
        <taxon>Philodinidae</taxon>
        <taxon>Rotaria</taxon>
    </lineage>
</organism>
<sequence length="39" mass="4453">MYFTETVNIPSETSLIFPFSRYPSIIDIGFATTIPEEQP</sequence>
<evidence type="ECO:0000313" key="1">
    <source>
        <dbReference type="EMBL" id="CAF5139818.1"/>
    </source>
</evidence>
<name>A0A8S3FW00_9BILA</name>
<dbReference type="EMBL" id="CAJOBH010251619">
    <property type="protein sequence ID" value="CAF5139818.1"/>
    <property type="molecule type" value="Genomic_DNA"/>
</dbReference>
<accession>A0A8S3FW00</accession>
<feature type="non-terminal residue" evidence="1">
    <location>
        <position position="39"/>
    </location>
</feature>
<evidence type="ECO:0000313" key="2">
    <source>
        <dbReference type="Proteomes" id="UP000681967"/>
    </source>
</evidence>
<dbReference type="Proteomes" id="UP000681967">
    <property type="component" value="Unassembled WGS sequence"/>
</dbReference>
<protein>
    <submittedName>
        <fullName evidence="1">Uncharacterized protein</fullName>
    </submittedName>
</protein>
<proteinExistence type="predicted"/>
<comment type="caution">
    <text evidence="1">The sequence shown here is derived from an EMBL/GenBank/DDBJ whole genome shotgun (WGS) entry which is preliminary data.</text>
</comment>
<reference evidence="1" key="1">
    <citation type="submission" date="2021-02" db="EMBL/GenBank/DDBJ databases">
        <authorList>
            <person name="Nowell W R."/>
        </authorList>
    </citation>
    <scope>NUCLEOTIDE SEQUENCE</scope>
</reference>
<gene>
    <name evidence="1" type="ORF">BYL167_LOCUS69977</name>
</gene>
<dbReference type="AlphaFoldDB" id="A0A8S3FW00"/>